<name>B8GF14_METPE</name>
<evidence type="ECO:0000313" key="3">
    <source>
        <dbReference type="Proteomes" id="UP000002457"/>
    </source>
</evidence>
<dbReference type="Proteomes" id="UP000002457">
    <property type="component" value="Chromosome"/>
</dbReference>
<proteinExistence type="predicted"/>
<reference evidence="2 3" key="1">
    <citation type="journal article" date="2015" name="Genome Announc.">
        <title>Complete Genome Sequence of Methanosphaerula palustris E1-9CT, a Hydrogenotrophic Methanogen Isolated from a Minerotrophic Fen Peatland.</title>
        <authorList>
            <person name="Cadillo-Quiroz H."/>
            <person name="Browne P."/>
            <person name="Kyrpides N."/>
            <person name="Woyke T."/>
            <person name="Goodwin L."/>
            <person name="Detter C."/>
            <person name="Yavitt J.B."/>
            <person name="Zinder S.H."/>
        </authorList>
    </citation>
    <scope>NUCLEOTIDE SEQUENCE [LARGE SCALE GENOMIC DNA]</scope>
    <source>
        <strain evidence="3">ATCC BAA-1556 / DSM 19958 / E1-9c</strain>
    </source>
</reference>
<evidence type="ECO:0000313" key="2">
    <source>
        <dbReference type="EMBL" id="ACL17820.1"/>
    </source>
</evidence>
<evidence type="ECO:0008006" key="4">
    <source>
        <dbReference type="Google" id="ProtNLM"/>
    </source>
</evidence>
<feature type="transmembrane region" description="Helical" evidence="1">
    <location>
        <begin position="90"/>
        <end position="116"/>
    </location>
</feature>
<accession>B8GF14</accession>
<gene>
    <name evidence="2" type="ordered locus">Mpal_2548</name>
</gene>
<dbReference type="eggNOG" id="arCOG01917">
    <property type="taxonomic scope" value="Archaea"/>
</dbReference>
<dbReference type="RefSeq" id="WP_012619139.1">
    <property type="nucleotide sequence ID" value="NC_011832.1"/>
</dbReference>
<keyword evidence="3" id="KW-1185">Reference proteome</keyword>
<dbReference type="EMBL" id="CP001338">
    <property type="protein sequence ID" value="ACL17820.1"/>
    <property type="molecule type" value="Genomic_DNA"/>
</dbReference>
<organism evidence="2 3">
    <name type="scientific">Methanosphaerula palustris (strain ATCC BAA-1556 / DSM 19958 / E1-9c)</name>
    <dbReference type="NCBI Taxonomy" id="521011"/>
    <lineage>
        <taxon>Archaea</taxon>
        <taxon>Methanobacteriati</taxon>
        <taxon>Methanobacteriota</taxon>
        <taxon>Stenosarchaea group</taxon>
        <taxon>Methanomicrobia</taxon>
        <taxon>Methanomicrobiales</taxon>
        <taxon>Methanoregulaceae</taxon>
        <taxon>Methanosphaerula</taxon>
    </lineage>
</organism>
<dbReference type="AlphaFoldDB" id="B8GF14"/>
<dbReference type="HOGENOM" id="CLU_668377_0_0_2"/>
<keyword evidence="1" id="KW-0812">Transmembrane</keyword>
<dbReference type="KEGG" id="mpl:Mpal_2548"/>
<dbReference type="GeneID" id="41344327"/>
<protein>
    <recommendedName>
        <fullName evidence="4">DZANK-type domain-containing protein</fullName>
    </recommendedName>
</protein>
<sequence length="411" mass="45517">MTTRICHKCGKSYDNFVEFCPYCHTVNILHQDPQEKVKKEPRKGIEVLPCHKCGKVYDDNVEFCPYCHTVNRDYHPQTEIRAHKISASRVIKLICVGGIGLFFLVMLYGAISLILYHPSSPSSSSFAGNSQVVVDSQTTVAVTSTSPTLQGTNDDQTFINAVERSGADLNPIVDKLSNAINANDYSTAGTLGFDLSAHAQFWYNKIDAMQVSSNYQDQKYSYLQALLDKKANGDDWASDASHQGAKVPSTSPTVEMTYRQTITVSTTLQNTYQQTVAVQRTYQSANDDQKFIDAYISSGQELTPIITAINTELGSYHYSTVKTLGSKLSTRTQFWYNKITPIQVSSNFQEGEDAYLQALPEVKAYGDALADAMQYFQDGKGSAFTSKLDEANQHLKKATIYLNLAGAKLPV</sequence>
<keyword evidence="1" id="KW-0472">Membrane</keyword>
<evidence type="ECO:0000256" key="1">
    <source>
        <dbReference type="SAM" id="Phobius"/>
    </source>
</evidence>
<keyword evidence="1" id="KW-1133">Transmembrane helix</keyword>